<keyword evidence="12" id="KW-0407">Ion channel</keyword>
<evidence type="ECO:0000259" key="19">
    <source>
        <dbReference type="SMART" id="SM00918"/>
    </source>
</evidence>
<dbReference type="PRINTS" id="PR00177">
    <property type="entry name" value="NMDARECEPTOR"/>
</dbReference>
<dbReference type="GO" id="GO:0050906">
    <property type="term" value="P:detection of stimulus involved in sensory perception"/>
    <property type="evidence" value="ECO:0007669"/>
    <property type="project" value="UniProtKB-ARBA"/>
</dbReference>
<accession>M9TLB3</accession>
<feature type="transmembrane region" description="Helical" evidence="16">
    <location>
        <begin position="603"/>
        <end position="629"/>
    </location>
</feature>
<dbReference type="GO" id="GO:0015276">
    <property type="term" value="F:ligand-gated monoatomic ion channel activity"/>
    <property type="evidence" value="ECO:0007669"/>
    <property type="project" value="InterPro"/>
</dbReference>
<dbReference type="PANTHER" id="PTHR42643:SF24">
    <property type="entry name" value="IONOTROPIC RECEPTOR 60A"/>
    <property type="match status" value="1"/>
</dbReference>
<dbReference type="TCDB" id="1.A.10.1.16">
    <property type="family name" value="the glutamate-gated ion channel (gic) family of neurotransmitter receptors"/>
</dbReference>
<dbReference type="Gene3D" id="1.10.287.70">
    <property type="match status" value="1"/>
</dbReference>
<keyword evidence="10" id="KW-0325">Glycoprotein</keyword>
<keyword evidence="6 16" id="KW-1133">Transmembrane helix</keyword>
<evidence type="ECO:0000256" key="15">
    <source>
        <dbReference type="PIRSR" id="PIRSR601508-3"/>
    </source>
</evidence>
<dbReference type="SUPFAM" id="SSF53850">
    <property type="entry name" value="Periplasmic binding protein-like II"/>
    <property type="match status" value="1"/>
</dbReference>
<dbReference type="Pfam" id="PF00060">
    <property type="entry name" value="Lig_chan"/>
    <property type="match status" value="1"/>
</dbReference>
<dbReference type="InterPro" id="IPR052192">
    <property type="entry name" value="Insect_Ionotropic_Sensory_Rcpt"/>
</dbReference>
<evidence type="ECO:0000256" key="2">
    <source>
        <dbReference type="ARBA" id="ARBA00008685"/>
    </source>
</evidence>
<dbReference type="GO" id="GO:0038023">
    <property type="term" value="F:signaling receptor activity"/>
    <property type="evidence" value="ECO:0007669"/>
    <property type="project" value="InterPro"/>
</dbReference>
<feature type="domain" description="Ionotropic glutamate receptor C-terminal" evidence="18">
    <location>
        <begin position="410"/>
        <end position="771"/>
    </location>
</feature>
<evidence type="ECO:0000256" key="9">
    <source>
        <dbReference type="ARBA" id="ARBA00023170"/>
    </source>
</evidence>
<dbReference type="InterPro" id="IPR001320">
    <property type="entry name" value="Iontro_rcpt_C"/>
</dbReference>
<gene>
    <name evidence="20" type="primary">IR93a</name>
</gene>
<reference evidence="20" key="1">
    <citation type="journal article" date="2013" name="PLoS ONE">
        <title>Ionotropic crustacean olfactory receptors.</title>
        <authorList>
            <person name="Corey E.A."/>
            <person name="Bobkov Y."/>
            <person name="Ukhanov K."/>
            <person name="Ache B.W."/>
        </authorList>
    </citation>
    <scope>NUCLEOTIDE SEQUENCE</scope>
    <source>
        <tissue evidence="20">Olfactory</tissue>
    </source>
</reference>
<keyword evidence="7" id="KW-0406">Ion transport</keyword>
<keyword evidence="17" id="KW-0732">Signal</keyword>
<evidence type="ECO:0000256" key="13">
    <source>
        <dbReference type="PIRSR" id="PIRSR601508-1"/>
    </source>
</evidence>
<keyword evidence="3" id="KW-0813">Transport</keyword>
<evidence type="ECO:0000256" key="3">
    <source>
        <dbReference type="ARBA" id="ARBA00022448"/>
    </source>
</evidence>
<feature type="site" description="Crucial to convey clamshell closure to channel opening" evidence="14">
    <location>
        <position position="636"/>
    </location>
</feature>
<feature type="chain" id="PRO_5004103642" evidence="17">
    <location>
        <begin position="25"/>
        <end position="842"/>
    </location>
</feature>
<dbReference type="InterPro" id="IPR019594">
    <property type="entry name" value="Glu/Gly-bd"/>
</dbReference>
<dbReference type="Gene3D" id="3.40.50.2300">
    <property type="match status" value="1"/>
</dbReference>
<evidence type="ECO:0000256" key="11">
    <source>
        <dbReference type="ARBA" id="ARBA00023286"/>
    </source>
</evidence>
<protein>
    <submittedName>
        <fullName evidence="20">Olfactory ionotropic receptor IR93a</fullName>
    </submittedName>
</protein>
<keyword evidence="9 20" id="KW-0675">Receptor</keyword>
<organism evidence="20">
    <name type="scientific">Panulirus argus</name>
    <name type="common">Caribbean spiny lobster</name>
    <name type="synonym">Palinurus argus</name>
    <dbReference type="NCBI Taxonomy" id="6737"/>
    <lineage>
        <taxon>Eukaryota</taxon>
        <taxon>Metazoa</taxon>
        <taxon>Ecdysozoa</taxon>
        <taxon>Arthropoda</taxon>
        <taxon>Crustacea</taxon>
        <taxon>Multicrustacea</taxon>
        <taxon>Malacostraca</taxon>
        <taxon>Eumalacostraca</taxon>
        <taxon>Eucarida</taxon>
        <taxon>Decapoda</taxon>
        <taxon>Pleocyemata</taxon>
        <taxon>Achelata</taxon>
        <taxon>Palinuroidea</taxon>
        <taxon>Palinuridae</taxon>
        <taxon>Panulirus</taxon>
    </lineage>
</organism>
<feature type="domain" description="Ionotropic glutamate receptor L-glutamate and glycine-binding" evidence="19">
    <location>
        <begin position="420"/>
        <end position="482"/>
    </location>
</feature>
<dbReference type="PANTHER" id="PTHR42643">
    <property type="entry name" value="IONOTROPIC RECEPTOR 20A-RELATED"/>
    <property type="match status" value="1"/>
</dbReference>
<evidence type="ECO:0000256" key="7">
    <source>
        <dbReference type="ARBA" id="ARBA00023065"/>
    </source>
</evidence>
<feature type="transmembrane region" description="Helical" evidence="16">
    <location>
        <begin position="798"/>
        <end position="818"/>
    </location>
</feature>
<evidence type="ECO:0000256" key="5">
    <source>
        <dbReference type="ARBA" id="ARBA00022692"/>
    </source>
</evidence>
<feature type="site" description="Interaction with the cone snail toxin Con-ikot-ikot" evidence="14">
    <location>
        <position position="754"/>
    </location>
</feature>
<dbReference type="Gene3D" id="3.40.190.10">
    <property type="entry name" value="Periplasmic binding protein-like II"/>
    <property type="match status" value="2"/>
</dbReference>
<keyword evidence="11" id="KW-1071">Ligand-gated ion channel</keyword>
<dbReference type="FunFam" id="1.10.287.70:FF:000143">
    <property type="entry name" value="Probable glutamate receptor"/>
    <property type="match status" value="1"/>
</dbReference>
<feature type="binding site" evidence="13">
    <location>
        <position position="498"/>
    </location>
    <ligand>
        <name>L-glutamate</name>
        <dbReference type="ChEBI" id="CHEBI:29985"/>
    </ligand>
</feature>
<feature type="disulfide bond" evidence="15">
    <location>
        <begin position="720"/>
        <end position="775"/>
    </location>
</feature>
<evidence type="ECO:0000256" key="17">
    <source>
        <dbReference type="SAM" id="SignalP"/>
    </source>
</evidence>
<dbReference type="SMART" id="SM00079">
    <property type="entry name" value="PBPe"/>
    <property type="match status" value="1"/>
</dbReference>
<dbReference type="EMBL" id="KC595308">
    <property type="protein sequence ID" value="AGJ51190.1"/>
    <property type="molecule type" value="mRNA"/>
</dbReference>
<feature type="signal peptide" evidence="17">
    <location>
        <begin position="1"/>
        <end position="24"/>
    </location>
</feature>
<proteinExistence type="evidence at transcript level"/>
<dbReference type="SMART" id="SM00918">
    <property type="entry name" value="Lig_chan-Glu_bd"/>
    <property type="match status" value="1"/>
</dbReference>
<dbReference type="GO" id="GO:0005886">
    <property type="term" value="C:plasma membrane"/>
    <property type="evidence" value="ECO:0007669"/>
    <property type="project" value="UniProtKB-SubCell"/>
</dbReference>
<name>M9TLB3_PANAR</name>
<keyword evidence="5 16" id="KW-0812">Transmembrane</keyword>
<comment type="subcellular location">
    <subcellularLocation>
        <location evidence="1">Cell membrane</location>
        <topology evidence="1">Multi-pass membrane protein</topology>
    </subcellularLocation>
</comment>
<comment type="similarity">
    <text evidence="2">Belongs to the glutamate-gated ion channel (TC 1.A.10.1) family.</text>
</comment>
<evidence type="ECO:0000256" key="10">
    <source>
        <dbReference type="ARBA" id="ARBA00023180"/>
    </source>
</evidence>
<evidence type="ECO:0000313" key="20">
    <source>
        <dbReference type="EMBL" id="AGJ51190.1"/>
    </source>
</evidence>
<dbReference type="AlphaFoldDB" id="M9TLB3"/>
<evidence type="ECO:0000256" key="6">
    <source>
        <dbReference type="ARBA" id="ARBA00022989"/>
    </source>
</evidence>
<keyword evidence="15" id="KW-1015">Disulfide bond</keyword>
<feature type="transmembrane region" description="Helical" evidence="16">
    <location>
        <begin position="537"/>
        <end position="555"/>
    </location>
</feature>
<feature type="binding site" evidence="13">
    <location>
        <position position="493"/>
    </location>
    <ligand>
        <name>L-glutamate</name>
        <dbReference type="ChEBI" id="CHEBI:29985"/>
    </ligand>
</feature>
<dbReference type="Pfam" id="PF10613">
    <property type="entry name" value="Lig_chan-Glu_bd"/>
    <property type="match status" value="1"/>
</dbReference>
<sequence length="842" mass="95094">MAGHRRPWACWTLSVMTLFTFAAAQLDYQNSVLGVYMESVMLENRRLQTHEMIQKAVADGSAAMSLGTLSVEFLSSMNDSMPEDMSVMLTMASCSSTHMWAPGLAEKGILQIAITEAGCPRITHSTAITVPLASGSRDLVQVFRDLRTRNTLSWRDITVIHDDSIDQLDMKDIVNLLAEGTSKDPHTSITIVNLASSEASSMKLGKMFSSLGPQPGQPKMKQFLVITFKEEIPTIQDLVRNMKMFGSKHQWLFVVPNTHSLRYDMYPYLANMRDGDNLAFVYNRSDLSPSVTCDDGFECYMKLLIGQYATELSNALTKELDLYNQVSEEEWEEVKPSLGSRSSTIVKMIMEKEMESQTCAKCTSWGVQAAEVKDTDRIELLEVADWQPLTGLMLKDDLFPHVTGGFRGRTIPVTSVDFPPWQVFEEDDDGRVVGYKGLMFEVLNELASKLNFSYVVRPPADGQWGVMDSSGNWNGMVKMVSDGEVLIGVAAFSVSDQRMKAVNFTTTIDRQPYAFMIARPQELSRVMLFMEPFANDTWILIAITVLIMGPILFLINRNSPYYTYYDLYDGRGLFQLQNCSWYVYGAILQQGGTKLPLSNSGRLVVGFWWIFVLIVVTTYSGNLVAFLTFPQIENPVSSLDDLLKMRDSMTWGYIGGTVLEDYFQDAMDKFDEVGKLSEKHEASKRKELYDRVRYTDHAFLEWKTNLLFIMRDEFKATNSCDFSLGREEFYHENVAMIVPQDSPYIDKFNAELKKMQIGGLIQKWKQDYWPKKNKCSSTAYGGSDATRTVSLSDMQGSFFLLFLGFVLAAVIISVECVFRGWRDKSNPGSRSSTGTLVKPFMA</sequence>
<keyword evidence="8 16" id="KW-0472">Membrane</keyword>
<keyword evidence="4" id="KW-1003">Cell membrane</keyword>
<evidence type="ECO:0000256" key="8">
    <source>
        <dbReference type="ARBA" id="ARBA00023136"/>
    </source>
</evidence>
<evidence type="ECO:0000256" key="12">
    <source>
        <dbReference type="ARBA" id="ARBA00023303"/>
    </source>
</evidence>
<dbReference type="InterPro" id="IPR001508">
    <property type="entry name" value="Iono_Glu_rcpt_met"/>
</dbReference>
<evidence type="ECO:0000256" key="14">
    <source>
        <dbReference type="PIRSR" id="PIRSR601508-2"/>
    </source>
</evidence>
<evidence type="ECO:0000256" key="1">
    <source>
        <dbReference type="ARBA" id="ARBA00004651"/>
    </source>
</evidence>
<evidence type="ECO:0000256" key="4">
    <source>
        <dbReference type="ARBA" id="ARBA00022475"/>
    </source>
</evidence>
<evidence type="ECO:0000256" key="16">
    <source>
        <dbReference type="SAM" id="Phobius"/>
    </source>
</evidence>
<evidence type="ECO:0000259" key="18">
    <source>
        <dbReference type="SMART" id="SM00079"/>
    </source>
</evidence>